<dbReference type="HOGENOM" id="CLU_187661_0_0_10"/>
<name>L0FVD9_ECHVK</name>
<evidence type="ECO:0000313" key="2">
    <source>
        <dbReference type="Proteomes" id="UP000010796"/>
    </source>
</evidence>
<dbReference type="STRING" id="926556.Echvi_0711"/>
<dbReference type="RefSeq" id="WP_015264554.1">
    <property type="nucleotide sequence ID" value="NC_019904.1"/>
</dbReference>
<evidence type="ECO:0000313" key="1">
    <source>
        <dbReference type="EMBL" id="AGA76988.1"/>
    </source>
</evidence>
<sequence>MKNNHISASYHDSLEAWSFADTACDIVYRKDGKELTVHSKIVGVLNVKDGEYLFGENGLAIPMDKLVSINGVPFKKQ</sequence>
<accession>L0FVD9</accession>
<organism evidence="1 2">
    <name type="scientific">Echinicola vietnamensis (strain DSM 17526 / LMG 23754 / KMM 6221)</name>
    <dbReference type="NCBI Taxonomy" id="926556"/>
    <lineage>
        <taxon>Bacteria</taxon>
        <taxon>Pseudomonadati</taxon>
        <taxon>Bacteroidota</taxon>
        <taxon>Cytophagia</taxon>
        <taxon>Cytophagales</taxon>
        <taxon>Cyclobacteriaceae</taxon>
        <taxon>Echinicola</taxon>
    </lineage>
</organism>
<reference evidence="2" key="1">
    <citation type="submission" date="2012-02" db="EMBL/GenBank/DDBJ databases">
        <title>The complete genome of Echinicola vietnamensis DSM 17526.</title>
        <authorList>
            <person name="Lucas S."/>
            <person name="Copeland A."/>
            <person name="Lapidus A."/>
            <person name="Glavina del Rio T."/>
            <person name="Dalin E."/>
            <person name="Tice H."/>
            <person name="Bruce D."/>
            <person name="Goodwin L."/>
            <person name="Pitluck S."/>
            <person name="Peters L."/>
            <person name="Ovchinnikova G."/>
            <person name="Teshima H."/>
            <person name="Kyrpides N."/>
            <person name="Mavromatis K."/>
            <person name="Ivanova N."/>
            <person name="Brettin T."/>
            <person name="Detter J.C."/>
            <person name="Han C."/>
            <person name="Larimer F."/>
            <person name="Land M."/>
            <person name="Hauser L."/>
            <person name="Markowitz V."/>
            <person name="Cheng J.-F."/>
            <person name="Hugenholtz P."/>
            <person name="Woyke T."/>
            <person name="Wu D."/>
            <person name="Brambilla E."/>
            <person name="Klenk H.-P."/>
            <person name="Eisen J.A."/>
        </authorList>
    </citation>
    <scope>NUCLEOTIDE SEQUENCE [LARGE SCALE GENOMIC DNA]</scope>
    <source>
        <strain evidence="2">DSM 17526 / LMG 23754 / KMM 6221</strain>
    </source>
</reference>
<protein>
    <submittedName>
        <fullName evidence="1">Uncharacterized protein</fullName>
    </submittedName>
</protein>
<dbReference type="AlphaFoldDB" id="L0FVD9"/>
<proteinExistence type="predicted"/>
<gene>
    <name evidence="1" type="ordered locus">Echvi_0711</name>
</gene>
<keyword evidence="2" id="KW-1185">Reference proteome</keyword>
<dbReference type="KEGG" id="evi:Echvi_0711"/>
<dbReference type="EMBL" id="CP003346">
    <property type="protein sequence ID" value="AGA76988.1"/>
    <property type="molecule type" value="Genomic_DNA"/>
</dbReference>
<dbReference type="Proteomes" id="UP000010796">
    <property type="component" value="Chromosome"/>
</dbReference>
<dbReference type="OrthoDB" id="5344363at2"/>